<dbReference type="AlphaFoldDB" id="A0AAN8ZY99"/>
<feature type="compositionally biased region" description="Basic residues" evidence="1">
    <location>
        <begin position="148"/>
        <end position="157"/>
    </location>
</feature>
<comment type="caution">
    <text evidence="4">The sequence shown here is derived from an EMBL/GenBank/DDBJ whole genome shotgun (WGS) entry which is preliminary data.</text>
</comment>
<dbReference type="Pfam" id="PF00059">
    <property type="entry name" value="Lectin_C"/>
    <property type="match status" value="1"/>
</dbReference>
<gene>
    <name evidence="4" type="ORF">SK128_011740</name>
</gene>
<feature type="chain" id="PRO_5042908439" description="C-type lectin domain-containing protein" evidence="2">
    <location>
        <begin position="19"/>
        <end position="520"/>
    </location>
</feature>
<feature type="signal peptide" evidence="2">
    <location>
        <begin position="1"/>
        <end position="18"/>
    </location>
</feature>
<evidence type="ECO:0000313" key="5">
    <source>
        <dbReference type="Proteomes" id="UP001381693"/>
    </source>
</evidence>
<protein>
    <recommendedName>
        <fullName evidence="3">C-type lectin domain-containing protein</fullName>
    </recommendedName>
</protein>
<name>A0AAN8ZY99_HALRR</name>
<feature type="compositionally biased region" description="Polar residues" evidence="1">
    <location>
        <begin position="30"/>
        <end position="41"/>
    </location>
</feature>
<dbReference type="SMART" id="SM00034">
    <property type="entry name" value="CLECT"/>
    <property type="match status" value="1"/>
</dbReference>
<dbReference type="InterPro" id="IPR016187">
    <property type="entry name" value="CTDL_fold"/>
</dbReference>
<feature type="domain" description="C-type lectin" evidence="3">
    <location>
        <begin position="310"/>
        <end position="451"/>
    </location>
</feature>
<feature type="compositionally biased region" description="Basic residues" evidence="1">
    <location>
        <begin position="78"/>
        <end position="95"/>
    </location>
</feature>
<keyword evidence="5" id="KW-1185">Reference proteome</keyword>
<dbReference type="EMBL" id="JAXCGZ010013258">
    <property type="protein sequence ID" value="KAK7073086.1"/>
    <property type="molecule type" value="Genomic_DNA"/>
</dbReference>
<dbReference type="CDD" id="cd00037">
    <property type="entry name" value="CLECT"/>
    <property type="match status" value="1"/>
</dbReference>
<dbReference type="SUPFAM" id="SSF56436">
    <property type="entry name" value="C-type lectin-like"/>
    <property type="match status" value="1"/>
</dbReference>
<reference evidence="4 5" key="1">
    <citation type="submission" date="2023-11" db="EMBL/GenBank/DDBJ databases">
        <title>Halocaridina rubra genome assembly.</title>
        <authorList>
            <person name="Smith C."/>
        </authorList>
    </citation>
    <scope>NUCLEOTIDE SEQUENCE [LARGE SCALE GENOMIC DNA]</scope>
    <source>
        <strain evidence="4">EP-1</strain>
        <tissue evidence="4">Whole</tissue>
    </source>
</reference>
<evidence type="ECO:0000313" key="4">
    <source>
        <dbReference type="EMBL" id="KAK7073086.1"/>
    </source>
</evidence>
<keyword evidence="2" id="KW-0732">Signal</keyword>
<dbReference type="Gene3D" id="3.10.100.10">
    <property type="entry name" value="Mannose-Binding Protein A, subunit A"/>
    <property type="match status" value="1"/>
</dbReference>
<evidence type="ECO:0000256" key="1">
    <source>
        <dbReference type="SAM" id="MobiDB-lite"/>
    </source>
</evidence>
<proteinExistence type="predicted"/>
<feature type="region of interest" description="Disordered" evidence="1">
    <location>
        <begin position="28"/>
        <end position="258"/>
    </location>
</feature>
<feature type="compositionally biased region" description="Basic residues" evidence="1">
    <location>
        <begin position="233"/>
        <end position="258"/>
    </location>
</feature>
<feature type="compositionally biased region" description="Basic and acidic residues" evidence="1">
    <location>
        <begin position="207"/>
        <end position="224"/>
    </location>
</feature>
<accession>A0AAN8ZY99</accession>
<sequence>MRAFIILLIGCCVVRGHAWWGLSSDDDNTETIPESSETSLKSHSFGSSSSNHHHHNSDDHHQNTEPSVQILHSSSSSSHHHAHGSQTPSRKHQYKIPKMPREKKNITSSRVMTRDSETPSSEEENPIKSGTKCSHHHTTSHSSDSSSHKHHKMHGKKKLPEELSKFSKSDDEPVKEHVSEEDNSDESNEDSMKPKDSSCCCGKHKASHQDKSDESNEDSMKPKDSPGCCGKQKASHHHRHMSSPHHEHKHSSYPHHHHYDMRDHDYTSGGSPNYFENDHHLSFGHKSWGSCNEKAVPDRLSPCPMLYTRVGKRCVAKISVAKVSWQDAASFCESIFGELISFEDFEEYFTFITLLKVSDSTADFWIGGKFEGRNWKWINKSLMPLGSPFWAIRSSSVPQWGTEAQTYYQEPASRSSFGIVTHKPRCASMSAKYFYYISEEDCYSLRSPVCVLKDDAEVVVIKEWKEGKDIPITVDNTQSTIIPLTPKPDTEVGSGDFPDDYGSGESLEGSGGWIWFSDSE</sequence>
<dbReference type="Proteomes" id="UP001381693">
    <property type="component" value="Unassembled WGS sequence"/>
</dbReference>
<dbReference type="InterPro" id="IPR001304">
    <property type="entry name" value="C-type_lectin-like"/>
</dbReference>
<organism evidence="4 5">
    <name type="scientific">Halocaridina rubra</name>
    <name type="common">Hawaiian red shrimp</name>
    <dbReference type="NCBI Taxonomy" id="373956"/>
    <lineage>
        <taxon>Eukaryota</taxon>
        <taxon>Metazoa</taxon>
        <taxon>Ecdysozoa</taxon>
        <taxon>Arthropoda</taxon>
        <taxon>Crustacea</taxon>
        <taxon>Multicrustacea</taxon>
        <taxon>Malacostraca</taxon>
        <taxon>Eumalacostraca</taxon>
        <taxon>Eucarida</taxon>
        <taxon>Decapoda</taxon>
        <taxon>Pleocyemata</taxon>
        <taxon>Caridea</taxon>
        <taxon>Atyoidea</taxon>
        <taxon>Atyidae</taxon>
        <taxon>Halocaridina</taxon>
    </lineage>
</organism>
<dbReference type="PROSITE" id="PS50041">
    <property type="entry name" value="C_TYPE_LECTIN_2"/>
    <property type="match status" value="1"/>
</dbReference>
<feature type="compositionally biased region" description="Basic and acidic residues" evidence="1">
    <location>
        <begin position="158"/>
        <end position="180"/>
    </location>
</feature>
<dbReference type="InterPro" id="IPR016186">
    <property type="entry name" value="C-type_lectin-like/link_sf"/>
</dbReference>
<evidence type="ECO:0000256" key="2">
    <source>
        <dbReference type="SAM" id="SignalP"/>
    </source>
</evidence>
<evidence type="ECO:0000259" key="3">
    <source>
        <dbReference type="PROSITE" id="PS50041"/>
    </source>
</evidence>